<protein>
    <recommendedName>
        <fullName evidence="4">Membrane-associated protein</fullName>
    </recommendedName>
</protein>
<feature type="transmembrane region" description="Helical" evidence="1">
    <location>
        <begin position="71"/>
        <end position="91"/>
    </location>
</feature>
<gene>
    <name evidence="2" type="ORF">ACFSGJ_02265</name>
</gene>
<feature type="transmembrane region" description="Helical" evidence="1">
    <location>
        <begin position="126"/>
        <end position="144"/>
    </location>
</feature>
<name>A0ABW4S117_9RHOB</name>
<evidence type="ECO:0000313" key="3">
    <source>
        <dbReference type="Proteomes" id="UP001597353"/>
    </source>
</evidence>
<keyword evidence="1" id="KW-0472">Membrane</keyword>
<dbReference type="Proteomes" id="UP001597353">
    <property type="component" value="Unassembled WGS sequence"/>
</dbReference>
<organism evidence="2 3">
    <name type="scientific">Halodurantibacterium flavum</name>
    <dbReference type="NCBI Taxonomy" id="1382802"/>
    <lineage>
        <taxon>Bacteria</taxon>
        <taxon>Pseudomonadati</taxon>
        <taxon>Pseudomonadota</taxon>
        <taxon>Alphaproteobacteria</taxon>
        <taxon>Rhodobacterales</taxon>
        <taxon>Paracoccaceae</taxon>
        <taxon>Halodurantibacterium</taxon>
    </lineage>
</organism>
<keyword evidence="3" id="KW-1185">Reference proteome</keyword>
<evidence type="ECO:0008006" key="4">
    <source>
        <dbReference type="Google" id="ProtNLM"/>
    </source>
</evidence>
<evidence type="ECO:0000313" key="2">
    <source>
        <dbReference type="EMBL" id="MFD1911036.1"/>
    </source>
</evidence>
<accession>A0ABW4S117</accession>
<feature type="transmembrane region" description="Helical" evidence="1">
    <location>
        <begin position="97"/>
        <end position="119"/>
    </location>
</feature>
<comment type="caution">
    <text evidence="2">The sequence shown here is derived from an EMBL/GenBank/DDBJ whole genome shotgun (WGS) entry which is preliminary data.</text>
</comment>
<feature type="transmembrane region" description="Helical" evidence="1">
    <location>
        <begin position="35"/>
        <end position="59"/>
    </location>
</feature>
<sequence length="196" mass="22290">MMKSARPYPLWIRLPYTLFVLILVPIYWRDHGPGNFLWFSDIALFAVLIALWTGNRLVYSMMAVGVLPLELAWTLDFLTGGTLIGLAAYMFDPTGPLYLRGLSLFHLFLPPIIIWMLIAQGYDRRALWAQTLLAWVVLLASWVLTSPDDNINWVHGLGPDAELFLPAGLYLALYMVLLPLVGLLPTHLLLKRLFPR</sequence>
<proteinExistence type="predicted"/>
<reference evidence="3" key="1">
    <citation type="journal article" date="2019" name="Int. J. Syst. Evol. Microbiol.">
        <title>The Global Catalogue of Microorganisms (GCM) 10K type strain sequencing project: providing services to taxonomists for standard genome sequencing and annotation.</title>
        <authorList>
            <consortium name="The Broad Institute Genomics Platform"/>
            <consortium name="The Broad Institute Genome Sequencing Center for Infectious Disease"/>
            <person name="Wu L."/>
            <person name="Ma J."/>
        </authorList>
    </citation>
    <scope>NUCLEOTIDE SEQUENCE [LARGE SCALE GENOMIC DNA]</scope>
    <source>
        <strain evidence="3">CGMCC 4.7242</strain>
    </source>
</reference>
<dbReference type="EMBL" id="JBHUGH010000002">
    <property type="protein sequence ID" value="MFD1911036.1"/>
    <property type="molecule type" value="Genomic_DNA"/>
</dbReference>
<keyword evidence="1" id="KW-0812">Transmembrane</keyword>
<evidence type="ECO:0000256" key="1">
    <source>
        <dbReference type="SAM" id="Phobius"/>
    </source>
</evidence>
<feature type="transmembrane region" description="Helical" evidence="1">
    <location>
        <begin position="12"/>
        <end position="29"/>
    </location>
</feature>
<keyword evidence="1" id="KW-1133">Transmembrane helix</keyword>
<feature type="transmembrane region" description="Helical" evidence="1">
    <location>
        <begin position="164"/>
        <end position="190"/>
    </location>
</feature>